<reference evidence="1" key="1">
    <citation type="submission" date="2021-09" db="EMBL/GenBank/DDBJ databases">
        <authorList>
            <person name="Martin H S."/>
        </authorList>
    </citation>
    <scope>NUCLEOTIDE SEQUENCE</scope>
</reference>
<dbReference type="OrthoDB" id="7386676at2759"/>
<keyword evidence="2" id="KW-1185">Reference proteome</keyword>
<evidence type="ECO:0000313" key="1">
    <source>
        <dbReference type="EMBL" id="CAG9565722.1"/>
    </source>
</evidence>
<organism evidence="1 2">
    <name type="scientific">Danaus chrysippus</name>
    <name type="common">African queen</name>
    <dbReference type="NCBI Taxonomy" id="151541"/>
    <lineage>
        <taxon>Eukaryota</taxon>
        <taxon>Metazoa</taxon>
        <taxon>Ecdysozoa</taxon>
        <taxon>Arthropoda</taxon>
        <taxon>Hexapoda</taxon>
        <taxon>Insecta</taxon>
        <taxon>Pterygota</taxon>
        <taxon>Neoptera</taxon>
        <taxon>Endopterygota</taxon>
        <taxon>Lepidoptera</taxon>
        <taxon>Glossata</taxon>
        <taxon>Ditrysia</taxon>
        <taxon>Papilionoidea</taxon>
        <taxon>Nymphalidae</taxon>
        <taxon>Danainae</taxon>
        <taxon>Danaini</taxon>
        <taxon>Danaina</taxon>
        <taxon>Danaus</taxon>
        <taxon>Anosia</taxon>
    </lineage>
</organism>
<accession>A0A8J2QM40</accession>
<gene>
    <name evidence="1" type="ORF">DCHRY22_LOCUS6511</name>
</gene>
<sequence length="233" mass="25522">MVSDLTFYRKPNNNCCLTKDRYVLPTIDSLNLSTSQSSPELSVTIHSSSKTSQSTVRPISTLTDNTLSMVSTPWSTESWYSMNHVLNDLYSNSMTSSSTMMPMSTSSGGCTPECYGSKNTITILRPEDPFSNASFTVRPLQTVPSRDSTSTLSSWTVESFVSPVKYSNSEIIKVKYPWSPCTFISGTDLYPSTMDTFNSASDVATLTTADSVETLSSKLTSSAYRTFGFLCLA</sequence>
<dbReference type="AlphaFoldDB" id="A0A8J2QM40"/>
<evidence type="ECO:0000313" key="2">
    <source>
        <dbReference type="Proteomes" id="UP000789524"/>
    </source>
</evidence>
<protein>
    <submittedName>
        <fullName evidence="1">(African queen) hypothetical protein</fullName>
    </submittedName>
</protein>
<dbReference type="Proteomes" id="UP000789524">
    <property type="component" value="Unassembled WGS sequence"/>
</dbReference>
<dbReference type="EMBL" id="CAKASE010000054">
    <property type="protein sequence ID" value="CAG9565722.1"/>
    <property type="molecule type" value="Genomic_DNA"/>
</dbReference>
<comment type="caution">
    <text evidence="1">The sequence shown here is derived from an EMBL/GenBank/DDBJ whole genome shotgun (WGS) entry which is preliminary data.</text>
</comment>
<name>A0A8J2QM40_9NEOP</name>
<proteinExistence type="predicted"/>